<keyword evidence="2" id="KW-1185">Reference proteome</keyword>
<dbReference type="EMBL" id="BSOJ01000015">
    <property type="protein sequence ID" value="GLR26591.1"/>
    <property type="molecule type" value="Genomic_DNA"/>
</dbReference>
<evidence type="ECO:0000313" key="2">
    <source>
        <dbReference type="Proteomes" id="UP001156664"/>
    </source>
</evidence>
<dbReference type="Proteomes" id="UP001156664">
    <property type="component" value="Unassembled WGS sequence"/>
</dbReference>
<sequence>MMNKSELFEVMGLGPVWTLRHVQNQTLEEVRIVAVAPGVPLLGTEPDTTTAVGLLLSNVLAMFKARPVICCQSFDDSRVHSANQILAFATPIPDSLPETLYSRLIQLPTLESMLTTGSSKYQAWRNLMHLLEP</sequence>
<name>A0ABQ5YTI1_9BURK</name>
<proteinExistence type="predicted"/>
<evidence type="ECO:0000313" key="1">
    <source>
        <dbReference type="EMBL" id="GLR26591.1"/>
    </source>
</evidence>
<reference evidence="2" key="1">
    <citation type="journal article" date="2019" name="Int. J. Syst. Evol. Microbiol.">
        <title>The Global Catalogue of Microorganisms (GCM) 10K type strain sequencing project: providing services to taxonomists for standard genome sequencing and annotation.</title>
        <authorList>
            <consortium name="The Broad Institute Genomics Platform"/>
            <consortium name="The Broad Institute Genome Sequencing Center for Infectious Disease"/>
            <person name="Wu L."/>
            <person name="Ma J."/>
        </authorList>
    </citation>
    <scope>NUCLEOTIDE SEQUENCE [LARGE SCALE GENOMIC DNA]</scope>
    <source>
        <strain evidence="2">NBRC 105857</strain>
    </source>
</reference>
<accession>A0ABQ5YTI1</accession>
<organism evidence="1 2">
    <name type="scientific">Limnobacter litoralis</name>
    <dbReference type="NCBI Taxonomy" id="481366"/>
    <lineage>
        <taxon>Bacteria</taxon>
        <taxon>Pseudomonadati</taxon>
        <taxon>Pseudomonadota</taxon>
        <taxon>Betaproteobacteria</taxon>
        <taxon>Burkholderiales</taxon>
        <taxon>Burkholderiaceae</taxon>
        <taxon>Limnobacter</taxon>
    </lineage>
</organism>
<protein>
    <submittedName>
        <fullName evidence="1">Uncharacterized protein</fullName>
    </submittedName>
</protein>
<dbReference type="RefSeq" id="WP_284281216.1">
    <property type="nucleotide sequence ID" value="NZ_BSOJ01000015.1"/>
</dbReference>
<comment type="caution">
    <text evidence="1">The sequence shown here is derived from an EMBL/GenBank/DDBJ whole genome shotgun (WGS) entry which is preliminary data.</text>
</comment>
<gene>
    <name evidence="1" type="ORF">GCM10007875_16810</name>
</gene>